<keyword evidence="15" id="KW-1185">Reference proteome</keyword>
<feature type="transmembrane region" description="Helical" evidence="12">
    <location>
        <begin position="93"/>
        <end position="115"/>
    </location>
</feature>
<dbReference type="EC" id="7.2.1.3" evidence="11"/>
<keyword evidence="7" id="KW-0249">Electron transport</keyword>
<dbReference type="Pfam" id="PF03188">
    <property type="entry name" value="Cytochrom_B561"/>
    <property type="match status" value="1"/>
</dbReference>
<dbReference type="CDD" id="cd08761">
    <property type="entry name" value="Cyt_b561_CYB561D2_like"/>
    <property type="match status" value="1"/>
</dbReference>
<evidence type="ECO:0000259" key="13">
    <source>
        <dbReference type="PROSITE" id="PS50939"/>
    </source>
</evidence>
<dbReference type="GO" id="GO:0140571">
    <property type="term" value="F:transmembrane ascorbate ferrireductase activity"/>
    <property type="evidence" value="ECO:0007669"/>
    <property type="project" value="UniProtKB-EC"/>
</dbReference>
<evidence type="ECO:0000256" key="9">
    <source>
        <dbReference type="ARBA" id="ARBA00023004"/>
    </source>
</evidence>
<dbReference type="GO" id="GO:0140575">
    <property type="term" value="F:transmembrane monodehydroascorbate reductase activity"/>
    <property type="evidence" value="ECO:0007669"/>
    <property type="project" value="InterPro"/>
</dbReference>
<feature type="domain" description="Cytochrome b561" evidence="13">
    <location>
        <begin position="26"/>
        <end position="225"/>
    </location>
</feature>
<dbReference type="InterPro" id="IPR006593">
    <property type="entry name" value="Cyt_b561/ferric_Rdtase_TM"/>
</dbReference>
<evidence type="ECO:0000256" key="11">
    <source>
        <dbReference type="ARBA" id="ARBA00024225"/>
    </source>
</evidence>
<gene>
    <name evidence="14" type="ORF">Zmor_014480</name>
</gene>
<proteinExistence type="predicted"/>
<evidence type="ECO:0000256" key="10">
    <source>
        <dbReference type="ARBA" id="ARBA00023136"/>
    </source>
</evidence>
<evidence type="ECO:0000256" key="1">
    <source>
        <dbReference type="ARBA" id="ARBA00001970"/>
    </source>
</evidence>
<dbReference type="EMBL" id="JALNTZ010000004">
    <property type="protein sequence ID" value="KAJ3655346.1"/>
    <property type="molecule type" value="Genomic_DNA"/>
</dbReference>
<feature type="transmembrane region" description="Helical" evidence="12">
    <location>
        <begin position="57"/>
        <end position="78"/>
    </location>
</feature>
<dbReference type="GO" id="GO:0046872">
    <property type="term" value="F:metal ion binding"/>
    <property type="evidence" value="ECO:0007669"/>
    <property type="project" value="UniProtKB-KW"/>
</dbReference>
<evidence type="ECO:0000256" key="7">
    <source>
        <dbReference type="ARBA" id="ARBA00022982"/>
    </source>
</evidence>
<evidence type="ECO:0000256" key="12">
    <source>
        <dbReference type="SAM" id="Phobius"/>
    </source>
</evidence>
<evidence type="ECO:0000256" key="2">
    <source>
        <dbReference type="ARBA" id="ARBA00004141"/>
    </source>
</evidence>
<sequence>MTNISSKTPKSVPKKTCTFYERLSWICNTIFHQLVAVVGTFILWTLCYNFENKLSRWHMILTSTAYIPLMAEAIVLFASDNVWTQKIPRTTRYYIHGSFLFTSAVFATVGISFMISTKTSHFRSTHAWTGLVSWIFVLLSQFLGVASAKSQSLKFLLRPVWFKFIHNLFGMLGYLFGLTSLCYGLEKRTMVNSASYESRLATTVLISIIAAWSVIAALKSGYNQLKAIFS</sequence>
<comment type="caution">
    <text evidence="14">The sequence shown here is derived from an EMBL/GenBank/DDBJ whole genome shotgun (WGS) entry which is preliminary data.</text>
</comment>
<organism evidence="14 15">
    <name type="scientific">Zophobas morio</name>
    <dbReference type="NCBI Taxonomy" id="2755281"/>
    <lineage>
        <taxon>Eukaryota</taxon>
        <taxon>Metazoa</taxon>
        <taxon>Ecdysozoa</taxon>
        <taxon>Arthropoda</taxon>
        <taxon>Hexapoda</taxon>
        <taxon>Insecta</taxon>
        <taxon>Pterygota</taxon>
        <taxon>Neoptera</taxon>
        <taxon>Endopterygota</taxon>
        <taxon>Coleoptera</taxon>
        <taxon>Polyphaga</taxon>
        <taxon>Cucujiformia</taxon>
        <taxon>Tenebrionidae</taxon>
        <taxon>Zophobas</taxon>
    </lineage>
</organism>
<evidence type="ECO:0000256" key="8">
    <source>
        <dbReference type="ARBA" id="ARBA00022989"/>
    </source>
</evidence>
<dbReference type="SMART" id="SM00665">
    <property type="entry name" value="B561"/>
    <property type="match status" value="1"/>
</dbReference>
<feature type="transmembrane region" description="Helical" evidence="12">
    <location>
        <begin position="127"/>
        <end position="148"/>
    </location>
</feature>
<dbReference type="PROSITE" id="PS50939">
    <property type="entry name" value="CYTOCHROME_B561"/>
    <property type="match status" value="1"/>
</dbReference>
<dbReference type="InterPro" id="IPR045150">
    <property type="entry name" value="CYB561D1/2"/>
</dbReference>
<evidence type="ECO:0000256" key="5">
    <source>
        <dbReference type="ARBA" id="ARBA00022692"/>
    </source>
</evidence>
<keyword evidence="10 12" id="KW-0472">Membrane</keyword>
<feature type="transmembrane region" description="Helical" evidence="12">
    <location>
        <begin position="198"/>
        <end position="218"/>
    </location>
</feature>
<dbReference type="Gene3D" id="1.20.120.1770">
    <property type="match status" value="1"/>
</dbReference>
<dbReference type="AlphaFoldDB" id="A0AA38IJT6"/>
<protein>
    <recommendedName>
        <fullName evidence="11">ascorbate ferrireductase (transmembrane)</fullName>
        <ecNumber evidence="11">7.2.1.3</ecNumber>
    </recommendedName>
</protein>
<dbReference type="PANTHER" id="PTHR15422:SF43">
    <property type="entry name" value="ASCORBATE FERRIREDUCTASE (TRANSMEMBRANE)"/>
    <property type="match status" value="1"/>
</dbReference>
<accession>A0AA38IJT6</accession>
<keyword evidence="3" id="KW-0813">Transport</keyword>
<feature type="transmembrane region" description="Helical" evidence="12">
    <location>
        <begin position="168"/>
        <end position="186"/>
    </location>
</feature>
<dbReference type="GO" id="GO:0016020">
    <property type="term" value="C:membrane"/>
    <property type="evidence" value="ECO:0007669"/>
    <property type="project" value="UniProtKB-SubCell"/>
</dbReference>
<comment type="cofactor">
    <cofactor evidence="1">
        <name>heme b</name>
        <dbReference type="ChEBI" id="CHEBI:60344"/>
    </cofactor>
</comment>
<name>A0AA38IJT6_9CUCU</name>
<reference evidence="14" key="1">
    <citation type="journal article" date="2023" name="G3 (Bethesda)">
        <title>Whole genome assemblies of Zophobas morio and Tenebrio molitor.</title>
        <authorList>
            <person name="Kaur S."/>
            <person name="Stinson S.A."/>
            <person name="diCenzo G.C."/>
        </authorList>
    </citation>
    <scope>NUCLEOTIDE SEQUENCE</scope>
    <source>
        <strain evidence="14">QUZm001</strain>
    </source>
</reference>
<keyword evidence="9" id="KW-0408">Iron</keyword>
<comment type="subcellular location">
    <subcellularLocation>
        <location evidence="2">Membrane</location>
        <topology evidence="2">Multi-pass membrane protein</topology>
    </subcellularLocation>
</comment>
<keyword evidence="6" id="KW-0479">Metal-binding</keyword>
<evidence type="ECO:0000313" key="15">
    <source>
        <dbReference type="Proteomes" id="UP001168821"/>
    </source>
</evidence>
<evidence type="ECO:0000256" key="3">
    <source>
        <dbReference type="ARBA" id="ARBA00022448"/>
    </source>
</evidence>
<dbReference type="PANTHER" id="PTHR15422">
    <property type="entry name" value="OS05G0565100 PROTEIN"/>
    <property type="match status" value="1"/>
</dbReference>
<keyword evidence="4" id="KW-0349">Heme</keyword>
<dbReference type="Proteomes" id="UP001168821">
    <property type="component" value="Unassembled WGS sequence"/>
</dbReference>
<keyword evidence="8 12" id="KW-1133">Transmembrane helix</keyword>
<evidence type="ECO:0000313" key="14">
    <source>
        <dbReference type="EMBL" id="KAJ3655346.1"/>
    </source>
</evidence>
<evidence type="ECO:0000256" key="6">
    <source>
        <dbReference type="ARBA" id="ARBA00022723"/>
    </source>
</evidence>
<evidence type="ECO:0000256" key="4">
    <source>
        <dbReference type="ARBA" id="ARBA00022617"/>
    </source>
</evidence>
<feature type="transmembrane region" description="Helical" evidence="12">
    <location>
        <begin position="30"/>
        <end position="50"/>
    </location>
</feature>
<keyword evidence="5 12" id="KW-0812">Transmembrane</keyword>